<protein>
    <recommendedName>
        <fullName evidence="4">Tetratricopeptide repeat protein</fullName>
    </recommendedName>
</protein>
<dbReference type="Gene3D" id="1.25.40.10">
    <property type="entry name" value="Tetratricopeptide repeat domain"/>
    <property type="match status" value="2"/>
</dbReference>
<evidence type="ECO:0000256" key="1">
    <source>
        <dbReference type="SAM" id="SignalP"/>
    </source>
</evidence>
<sequence>MLAMTLLRSAFFASLLASSVAGTPALSGPLDCAGALSDCLLDAARDSSDEIDRPILRDEAHFAIAVALARLGQLGPALDEAGRIANAATLAEAMGEISGAAARAGDFDAAYEIAFAMLDARNRSARVQALENLAVEQAAVGEVDAAFETVVAIDNPYRRSEAQAAIATSVARSGDIAGAIRAASRIATDYWFSSDQPRFKIASGLVSRSGEFDHFWFYEALVNIAVVQARGGDIVGALKTAKSIPDQGGRSRAMAQVAVVQAETGDIDGARATAGRIEAAYGDQEAVTAIAAGLAMTGDAAGALALAQDIQRAYGDGAALVAVAAQQARAGDFEASLDTVRKIDVVQDRVRAQAAISREIAQNGRLDEAMTVLSQLTDAKDRFNTMADIAAMLTRAGEAEAALEMIRSGASRRDMEDLIVQVVLTEADLGETTQAVETALAIEDPMFRAIALAGIAERQP</sequence>
<dbReference type="Proteomes" id="UP001144205">
    <property type="component" value="Unassembled WGS sequence"/>
</dbReference>
<evidence type="ECO:0000313" key="2">
    <source>
        <dbReference type="EMBL" id="GKY89572.1"/>
    </source>
</evidence>
<gene>
    <name evidence="2" type="ORF">STA1M1_34410</name>
</gene>
<keyword evidence="1" id="KW-0732">Signal</keyword>
<accession>A0ABQ5LZI9</accession>
<evidence type="ECO:0008006" key="4">
    <source>
        <dbReference type="Google" id="ProtNLM"/>
    </source>
</evidence>
<name>A0ABQ5LZI9_9RHOB</name>
<evidence type="ECO:0000313" key="3">
    <source>
        <dbReference type="Proteomes" id="UP001144205"/>
    </source>
</evidence>
<reference evidence="2" key="1">
    <citation type="journal article" date="2023" name="Int. J. Syst. Evol. Microbiol.">
        <title>Sinisalibacter aestuarii sp. nov., isolated from estuarine sediment of the Arakawa River.</title>
        <authorList>
            <person name="Arafat S.T."/>
            <person name="Hirano S."/>
            <person name="Sato A."/>
            <person name="Takeuchi K."/>
            <person name="Yasuda T."/>
            <person name="Terahara T."/>
            <person name="Hamada M."/>
            <person name="Kobayashi T."/>
        </authorList>
    </citation>
    <scope>NUCLEOTIDE SEQUENCE</scope>
    <source>
        <strain evidence="2">B-399</strain>
    </source>
</reference>
<feature type="signal peptide" evidence="1">
    <location>
        <begin position="1"/>
        <end position="17"/>
    </location>
</feature>
<feature type="chain" id="PRO_5046932622" description="Tetratricopeptide repeat protein" evidence="1">
    <location>
        <begin position="18"/>
        <end position="460"/>
    </location>
</feature>
<keyword evidence="3" id="KW-1185">Reference proteome</keyword>
<organism evidence="2 3">
    <name type="scientific">Sinisalibacter aestuarii</name>
    <dbReference type="NCBI Taxonomy" id="2949426"/>
    <lineage>
        <taxon>Bacteria</taxon>
        <taxon>Pseudomonadati</taxon>
        <taxon>Pseudomonadota</taxon>
        <taxon>Alphaproteobacteria</taxon>
        <taxon>Rhodobacterales</taxon>
        <taxon>Roseobacteraceae</taxon>
        <taxon>Sinisalibacter</taxon>
    </lineage>
</organism>
<dbReference type="RefSeq" id="WP_281843595.1">
    <property type="nucleotide sequence ID" value="NZ_BROH01000013.1"/>
</dbReference>
<dbReference type="EMBL" id="BROH01000013">
    <property type="protein sequence ID" value="GKY89572.1"/>
    <property type="molecule type" value="Genomic_DNA"/>
</dbReference>
<proteinExistence type="predicted"/>
<dbReference type="InterPro" id="IPR011990">
    <property type="entry name" value="TPR-like_helical_dom_sf"/>
</dbReference>
<comment type="caution">
    <text evidence="2">The sequence shown here is derived from an EMBL/GenBank/DDBJ whole genome shotgun (WGS) entry which is preliminary data.</text>
</comment>